<dbReference type="InterPro" id="IPR017853">
    <property type="entry name" value="GH"/>
</dbReference>
<dbReference type="Gene3D" id="2.60.40.10">
    <property type="entry name" value="Immunoglobulins"/>
    <property type="match status" value="1"/>
</dbReference>
<sequence>MEDGFYEADADGWDDLLVPSCWQTSGYDQLHYTNINYPIPCDPPFVPDDNPAGLYIRDFNLEGRLAEKETYLVFEGVNSCFYLWVNGSFAGYSQGSRMPAEFRVTPCLRPGSNRVAAMALKWCDGTYLEDQDAWRYSGIFRDVYLLGRDPVHIRDVGIRPELAADFGSALLHIDLKSTGSLNVAAELRDARNRSIVQGDIAVDGDGTLQIKVDAPVLWNAEQPYQYQLYIRAGEEVLRFPVGFRSVDIQGGVFRINGKAVKLKGVNRHDSHPVLGQTIPLSHMKQDLNQMKRHNINTIRMSHYPNDPRFLDLCDEYGFYVIDEADLECHGIGIAEDWADGAFHKLSADPQWRDTFLDRAVRLLERDKNHPSVVIWSLGNESGYDENHIAMAEWTKRRDPSRPVHYEGAAPRYNGHANTEYLDMESRMYATVDEIEAYANDESSRKPLFLCEYSHAMGNGHGDLHDYWKVIDRYPKLMGGCVWEWCDHGIAAKTEDGTAFYAYGGDFGDRPNDGNFCIDGLVSPDRRPHTGLLELKQIIAPVQFEAVDLMKGRVKAHTSFWMKPGRPFR</sequence>
<dbReference type="Gene3D" id="2.60.120.260">
    <property type="entry name" value="Galactose-binding domain-like"/>
    <property type="match status" value="1"/>
</dbReference>
<feature type="domain" description="Glycosyl hydrolases family 2 sugar binding" evidence="8">
    <location>
        <begin position="3"/>
        <end position="146"/>
    </location>
</feature>
<dbReference type="InterPro" id="IPR006104">
    <property type="entry name" value="Glyco_hydro_2_N"/>
</dbReference>
<comment type="similarity">
    <text evidence="2">Belongs to the glycosyl hydrolase 2 family.</text>
</comment>
<evidence type="ECO:0000256" key="1">
    <source>
        <dbReference type="ARBA" id="ARBA00001412"/>
    </source>
</evidence>
<dbReference type="PROSITE" id="PS00608">
    <property type="entry name" value="GLYCOSYL_HYDROL_F2_2"/>
    <property type="match status" value="1"/>
</dbReference>
<evidence type="ECO:0000256" key="5">
    <source>
        <dbReference type="ARBA" id="ARBA00023295"/>
    </source>
</evidence>
<evidence type="ECO:0000256" key="2">
    <source>
        <dbReference type="ARBA" id="ARBA00007401"/>
    </source>
</evidence>
<feature type="domain" description="Glycoside hydrolase family 2 immunoglobulin-like beta-sandwich" evidence="6">
    <location>
        <begin position="151"/>
        <end position="244"/>
    </location>
</feature>
<evidence type="ECO:0000313" key="10">
    <source>
        <dbReference type="Proteomes" id="UP001248709"/>
    </source>
</evidence>
<evidence type="ECO:0000259" key="6">
    <source>
        <dbReference type="Pfam" id="PF00703"/>
    </source>
</evidence>
<evidence type="ECO:0000256" key="4">
    <source>
        <dbReference type="ARBA" id="ARBA00022801"/>
    </source>
</evidence>
<keyword evidence="10" id="KW-1185">Reference proteome</keyword>
<name>A0ABU3H540_9BACL</name>
<comment type="caution">
    <text evidence="9">The sequence shown here is derived from an EMBL/GenBank/DDBJ whole genome shotgun (WGS) entry which is preliminary data.</text>
</comment>
<dbReference type="RefSeq" id="WP_312000870.1">
    <property type="nucleotide sequence ID" value="NZ_JAUSUY010000004.1"/>
</dbReference>
<dbReference type="PRINTS" id="PR00132">
    <property type="entry name" value="GLHYDRLASE2"/>
</dbReference>
<proteinExistence type="inferred from homology"/>
<dbReference type="InterPro" id="IPR013783">
    <property type="entry name" value="Ig-like_fold"/>
</dbReference>
<dbReference type="EC" id="3.2.1.23" evidence="3"/>
<dbReference type="InterPro" id="IPR050347">
    <property type="entry name" value="Bact_Beta-galactosidase"/>
</dbReference>
<protein>
    <recommendedName>
        <fullName evidence="3">beta-galactosidase</fullName>
        <ecNumber evidence="3">3.2.1.23</ecNumber>
    </recommendedName>
</protein>
<dbReference type="Pfam" id="PF00703">
    <property type="entry name" value="Glyco_hydro_2"/>
    <property type="match status" value="1"/>
</dbReference>
<keyword evidence="5 9" id="KW-0326">Glycosidase</keyword>
<evidence type="ECO:0000313" key="9">
    <source>
        <dbReference type="EMBL" id="MDT3425855.1"/>
    </source>
</evidence>
<dbReference type="Proteomes" id="UP001248709">
    <property type="component" value="Unassembled WGS sequence"/>
</dbReference>
<accession>A0ABU3H540</accession>
<feature type="domain" description="Glycoside hydrolase family 2 catalytic" evidence="7">
    <location>
        <begin position="246"/>
        <end position="543"/>
    </location>
</feature>
<dbReference type="GO" id="GO:0004565">
    <property type="term" value="F:beta-galactosidase activity"/>
    <property type="evidence" value="ECO:0007669"/>
    <property type="project" value="UniProtKB-EC"/>
</dbReference>
<dbReference type="Pfam" id="PF02837">
    <property type="entry name" value="Glyco_hydro_2_N"/>
    <property type="match status" value="1"/>
</dbReference>
<dbReference type="PANTHER" id="PTHR46323:SF2">
    <property type="entry name" value="BETA-GALACTOSIDASE"/>
    <property type="match status" value="1"/>
</dbReference>
<dbReference type="SUPFAM" id="SSF49785">
    <property type="entry name" value="Galactose-binding domain-like"/>
    <property type="match status" value="1"/>
</dbReference>
<organism evidence="9 10">
    <name type="scientific">Paenibacillus forsythiae</name>
    <dbReference type="NCBI Taxonomy" id="365616"/>
    <lineage>
        <taxon>Bacteria</taxon>
        <taxon>Bacillati</taxon>
        <taxon>Bacillota</taxon>
        <taxon>Bacilli</taxon>
        <taxon>Bacillales</taxon>
        <taxon>Paenibacillaceae</taxon>
        <taxon>Paenibacillus</taxon>
    </lineage>
</organism>
<gene>
    <name evidence="9" type="ORF">J2Z22_001374</name>
</gene>
<dbReference type="InterPro" id="IPR006103">
    <property type="entry name" value="Glyco_hydro_2_cat"/>
</dbReference>
<dbReference type="InterPro" id="IPR008979">
    <property type="entry name" value="Galactose-bd-like_sf"/>
</dbReference>
<comment type="catalytic activity">
    <reaction evidence="1">
        <text>Hydrolysis of terminal non-reducing beta-D-galactose residues in beta-D-galactosides.</text>
        <dbReference type="EC" id="3.2.1.23"/>
    </reaction>
</comment>
<dbReference type="Pfam" id="PF02836">
    <property type="entry name" value="Glyco_hydro_2_C"/>
    <property type="match status" value="1"/>
</dbReference>
<dbReference type="InterPro" id="IPR006101">
    <property type="entry name" value="Glyco_hydro_2"/>
</dbReference>
<dbReference type="InterPro" id="IPR036156">
    <property type="entry name" value="Beta-gal/glucu_dom_sf"/>
</dbReference>
<keyword evidence="4 9" id="KW-0378">Hydrolase</keyword>
<evidence type="ECO:0000259" key="8">
    <source>
        <dbReference type="Pfam" id="PF02837"/>
    </source>
</evidence>
<dbReference type="InterPro" id="IPR006102">
    <property type="entry name" value="Ig-like_GH2"/>
</dbReference>
<dbReference type="PANTHER" id="PTHR46323">
    <property type="entry name" value="BETA-GALACTOSIDASE"/>
    <property type="match status" value="1"/>
</dbReference>
<dbReference type="InterPro" id="IPR023232">
    <property type="entry name" value="Glyco_hydro_2_AS"/>
</dbReference>
<dbReference type="EMBL" id="JAUSUY010000004">
    <property type="protein sequence ID" value="MDT3425855.1"/>
    <property type="molecule type" value="Genomic_DNA"/>
</dbReference>
<evidence type="ECO:0000256" key="3">
    <source>
        <dbReference type="ARBA" id="ARBA00012756"/>
    </source>
</evidence>
<reference evidence="9 10" key="1">
    <citation type="submission" date="2023-07" db="EMBL/GenBank/DDBJ databases">
        <title>Genomic Encyclopedia of Type Strains, Phase IV (KMG-IV): sequencing the most valuable type-strain genomes for metagenomic binning, comparative biology and taxonomic classification.</title>
        <authorList>
            <person name="Goeker M."/>
        </authorList>
    </citation>
    <scope>NUCLEOTIDE SEQUENCE [LARGE SCALE GENOMIC DNA]</scope>
    <source>
        <strain evidence="9 10">T98</strain>
    </source>
</reference>
<evidence type="ECO:0000259" key="7">
    <source>
        <dbReference type="Pfam" id="PF02836"/>
    </source>
</evidence>
<dbReference type="Gene3D" id="3.20.20.80">
    <property type="entry name" value="Glycosidases"/>
    <property type="match status" value="1"/>
</dbReference>
<dbReference type="SUPFAM" id="SSF49303">
    <property type="entry name" value="beta-Galactosidase/glucuronidase domain"/>
    <property type="match status" value="1"/>
</dbReference>
<dbReference type="SUPFAM" id="SSF51445">
    <property type="entry name" value="(Trans)glycosidases"/>
    <property type="match status" value="1"/>
</dbReference>